<sequence length="87" mass="10377">MSIREIFLKEFPHPSRYIFIRTRLCAFPFSRYHRRVNSMKKYNPGYSEGMNAHRKIESLTSKPRFQRSIVRRDVTNACINAVSKSHD</sequence>
<comment type="caution">
    <text evidence="1">The sequence shown here is derived from an EMBL/GenBank/DDBJ whole genome shotgun (WGS) entry which is preliminary data.</text>
</comment>
<organism evidence="1 2">
    <name type="scientific">Toxoplasma gondii</name>
    <dbReference type="NCBI Taxonomy" id="5811"/>
    <lineage>
        <taxon>Eukaryota</taxon>
        <taxon>Sar</taxon>
        <taxon>Alveolata</taxon>
        <taxon>Apicomplexa</taxon>
        <taxon>Conoidasida</taxon>
        <taxon>Coccidia</taxon>
        <taxon>Eucoccidiorida</taxon>
        <taxon>Eimeriorina</taxon>
        <taxon>Sarcocystidae</taxon>
        <taxon>Toxoplasma</taxon>
    </lineage>
</organism>
<dbReference type="Proteomes" id="UP000557509">
    <property type="component" value="Unassembled WGS sequence"/>
</dbReference>
<name>A0A7J6K1A0_TOXGO</name>
<reference evidence="1 2" key="1">
    <citation type="submission" date="2020-03" db="EMBL/GenBank/DDBJ databases">
        <title>Genome sequence of Toxoplasma gondii RH-88 strain.</title>
        <authorList>
            <person name="Lorenzi H.A."/>
            <person name="Venepally P."/>
            <person name="Rozenberg A."/>
            <person name="Sibley D."/>
        </authorList>
    </citation>
    <scope>NUCLEOTIDE SEQUENCE [LARGE SCALE GENOMIC DNA]</scope>
    <source>
        <strain evidence="1 2">RH-88</strain>
    </source>
</reference>
<protein>
    <submittedName>
        <fullName evidence="1">Uncharacterized protein</fullName>
    </submittedName>
</protein>
<keyword evidence="2" id="KW-1185">Reference proteome</keyword>
<dbReference type="EMBL" id="JAAUHK010000195">
    <property type="protein sequence ID" value="KAF4640372.1"/>
    <property type="molecule type" value="Genomic_DNA"/>
</dbReference>
<dbReference type="AlphaFoldDB" id="A0A7J6K1A0"/>
<evidence type="ECO:0000313" key="2">
    <source>
        <dbReference type="Proteomes" id="UP000557509"/>
    </source>
</evidence>
<gene>
    <name evidence="1" type="ORF">TGRH88_042980</name>
</gene>
<accession>A0A7J6K1A0</accession>
<evidence type="ECO:0000313" key="1">
    <source>
        <dbReference type="EMBL" id="KAF4640372.1"/>
    </source>
</evidence>
<proteinExistence type="predicted"/>